<dbReference type="SMART" id="SM00710">
    <property type="entry name" value="PbH1"/>
    <property type="match status" value="4"/>
</dbReference>
<keyword evidence="13" id="KW-0067">ATP-binding</keyword>
<dbReference type="GO" id="GO:0046983">
    <property type="term" value="F:protein dimerization activity"/>
    <property type="evidence" value="ECO:0007669"/>
    <property type="project" value="InterPro"/>
</dbReference>
<dbReference type="SUPFAM" id="SSF55874">
    <property type="entry name" value="ATPase domain of HSP90 chaperone/DNA topoisomerase II/histidine kinase"/>
    <property type="match status" value="1"/>
</dbReference>
<dbReference type="PANTHER" id="PTHR24421">
    <property type="entry name" value="NITRATE/NITRITE SENSOR PROTEIN NARX-RELATED"/>
    <property type="match status" value="1"/>
</dbReference>
<dbReference type="SMART" id="SM00387">
    <property type="entry name" value="HATPase_c"/>
    <property type="match status" value="1"/>
</dbReference>
<evidence type="ECO:0000256" key="3">
    <source>
        <dbReference type="ARBA" id="ARBA00004496"/>
    </source>
</evidence>
<comment type="subcellular location">
    <subcellularLocation>
        <location evidence="3">Cytoplasm</location>
    </subcellularLocation>
</comment>
<dbReference type="GO" id="GO:0046872">
    <property type="term" value="F:metal ion binding"/>
    <property type="evidence" value="ECO:0007669"/>
    <property type="project" value="UniProtKB-KW"/>
</dbReference>
<evidence type="ECO:0000256" key="7">
    <source>
        <dbReference type="ARBA" id="ARBA00022490"/>
    </source>
</evidence>
<dbReference type="EMBL" id="MFKF01000030">
    <property type="protein sequence ID" value="OGG56480.1"/>
    <property type="molecule type" value="Genomic_DNA"/>
</dbReference>
<dbReference type="GO" id="GO:0005737">
    <property type="term" value="C:cytoplasm"/>
    <property type="evidence" value="ECO:0007669"/>
    <property type="project" value="UniProtKB-SubCell"/>
</dbReference>
<gene>
    <name evidence="20" type="ORF">A3F84_15740</name>
</gene>
<dbReference type="PROSITE" id="PS50109">
    <property type="entry name" value="HIS_KIN"/>
    <property type="match status" value="1"/>
</dbReference>
<dbReference type="GO" id="GO:0051539">
    <property type="term" value="F:4 iron, 4 sulfur cluster binding"/>
    <property type="evidence" value="ECO:0007669"/>
    <property type="project" value="UniProtKB-KW"/>
</dbReference>
<dbReference type="InterPro" id="IPR011050">
    <property type="entry name" value="Pectin_lyase_fold/virulence"/>
</dbReference>
<evidence type="ECO:0000256" key="11">
    <source>
        <dbReference type="ARBA" id="ARBA00022741"/>
    </source>
</evidence>
<organism evidence="20 21">
    <name type="scientific">Handelsmanbacteria sp. (strain RIFCSPLOWO2_12_FULL_64_10)</name>
    <dbReference type="NCBI Taxonomy" id="1817868"/>
    <lineage>
        <taxon>Bacteria</taxon>
        <taxon>Candidatus Handelsmaniibacteriota</taxon>
    </lineage>
</organism>
<keyword evidence="8" id="KW-0597">Phosphoprotein</keyword>
<dbReference type="GO" id="GO:0005524">
    <property type="term" value="F:ATP binding"/>
    <property type="evidence" value="ECO:0007669"/>
    <property type="project" value="UniProtKB-KW"/>
</dbReference>
<evidence type="ECO:0000256" key="14">
    <source>
        <dbReference type="ARBA" id="ARBA00023004"/>
    </source>
</evidence>
<dbReference type="PANTHER" id="PTHR24421:SF10">
    <property type="entry name" value="NITRATE_NITRITE SENSOR PROTEIN NARQ"/>
    <property type="match status" value="1"/>
</dbReference>
<dbReference type="InterPro" id="IPR003594">
    <property type="entry name" value="HATPase_dom"/>
</dbReference>
<evidence type="ECO:0000256" key="5">
    <source>
        <dbReference type="ARBA" id="ARBA00017322"/>
    </source>
</evidence>
<name>A0A1F6D570_HANXR</name>
<proteinExistence type="predicted"/>
<comment type="catalytic activity">
    <reaction evidence="1">
        <text>ATP + protein L-histidine = ADP + protein N-phospho-L-histidine.</text>
        <dbReference type="EC" id="2.7.13.3"/>
    </reaction>
</comment>
<evidence type="ECO:0000256" key="6">
    <source>
        <dbReference type="ARBA" id="ARBA00022485"/>
    </source>
</evidence>
<dbReference type="AlphaFoldDB" id="A0A1F6D570"/>
<dbReference type="InterPro" id="IPR004358">
    <property type="entry name" value="Sig_transdc_His_kin-like_C"/>
</dbReference>
<evidence type="ECO:0000256" key="16">
    <source>
        <dbReference type="ARBA" id="ARBA00023014"/>
    </source>
</evidence>
<feature type="domain" description="Histidine kinase" evidence="19">
    <location>
        <begin position="484"/>
        <end position="577"/>
    </location>
</feature>
<evidence type="ECO:0000256" key="4">
    <source>
        <dbReference type="ARBA" id="ARBA00012438"/>
    </source>
</evidence>
<dbReference type="EC" id="2.7.13.3" evidence="4"/>
<dbReference type="Pfam" id="PF13229">
    <property type="entry name" value="Beta_helix"/>
    <property type="match status" value="1"/>
</dbReference>
<evidence type="ECO:0000256" key="9">
    <source>
        <dbReference type="ARBA" id="ARBA00022679"/>
    </source>
</evidence>
<evidence type="ECO:0000256" key="18">
    <source>
        <dbReference type="ARBA" id="ARBA00030800"/>
    </source>
</evidence>
<keyword evidence="12" id="KW-0418">Kinase</keyword>
<dbReference type="PRINTS" id="PR00344">
    <property type="entry name" value="BCTRLSENSOR"/>
</dbReference>
<evidence type="ECO:0000256" key="17">
    <source>
        <dbReference type="ARBA" id="ARBA00024827"/>
    </source>
</evidence>
<sequence length="583" mass="63560">MKRVSAIAGAVLGCLFLVRGPGPEARILPIPAGTGGIGGAALTAAGGDTLMLTTGGGVYHEPRTVVLPGVPLTIMAGPALSVPPRWTSDDSLHVQVFHDLVVKGIRLDGRGRTAYAIQSHAPRPNRIVVADCEIASFTEDGIADTGVPVDTCLVRNTVFHDLGKRALNFQTPDMCRNLTVENCTFYRIGTHAVRISQGTASLRVRITHVTVHDCLGGIYLRDVGDAVVANSILTGCKLYAVRSSAPATLTHNCTFRNRRNYDLHPGGEGCFNADPRYFDAEAGDFSLLPGSSCLTAGRAGEPLGDPRWTGAATRRAWRWHVARTGGRVGGVLLLAAGLVYASFRYVQRRVREQEERKYLRHLSHETIRALEDERRRLSRELHDQVGQDLVMASIQVEMLRHQLGEAGRAALGPKLDDLSMSVETAIEHIHQIAYGLRPAMLDELGLVPTLQWYTETFSKRTGLRVHLDVKEMREMRHGRLNMTLYRIVQEALTNVVKHARATQAVVRLSNARDLVTMVVEDDGVGFDVDRVRSFSRGGGGIGLLSVQERVESFGGTFHVVSRPGAGTRLMMNLPIPGDAEEGE</sequence>
<keyword evidence="15" id="KW-0902">Two-component regulatory system</keyword>
<dbReference type="InterPro" id="IPR012334">
    <property type="entry name" value="Pectin_lyas_fold"/>
</dbReference>
<comment type="caution">
    <text evidence="20">The sequence shown here is derived from an EMBL/GenBank/DDBJ whole genome shotgun (WGS) entry which is preliminary data.</text>
</comment>
<dbReference type="InterPro" id="IPR006626">
    <property type="entry name" value="PbH1"/>
</dbReference>
<dbReference type="Gene3D" id="2.160.20.10">
    <property type="entry name" value="Single-stranded right-handed beta-helix, Pectin lyase-like"/>
    <property type="match status" value="1"/>
</dbReference>
<evidence type="ECO:0000313" key="20">
    <source>
        <dbReference type="EMBL" id="OGG56480.1"/>
    </source>
</evidence>
<dbReference type="InterPro" id="IPR050482">
    <property type="entry name" value="Sensor_HK_TwoCompSys"/>
</dbReference>
<dbReference type="InterPro" id="IPR039448">
    <property type="entry name" value="Beta_helix"/>
</dbReference>
<dbReference type="Pfam" id="PF07730">
    <property type="entry name" value="HisKA_3"/>
    <property type="match status" value="1"/>
</dbReference>
<keyword evidence="11" id="KW-0547">Nucleotide-binding</keyword>
<evidence type="ECO:0000256" key="2">
    <source>
        <dbReference type="ARBA" id="ARBA00001966"/>
    </source>
</evidence>
<keyword evidence="14" id="KW-0408">Iron</keyword>
<keyword evidence="6" id="KW-0004">4Fe-4S</keyword>
<dbReference type="GO" id="GO:0000155">
    <property type="term" value="F:phosphorelay sensor kinase activity"/>
    <property type="evidence" value="ECO:0007669"/>
    <property type="project" value="InterPro"/>
</dbReference>
<keyword evidence="9" id="KW-0808">Transferase</keyword>
<comment type="function">
    <text evidence="17">Member of the two-component regulatory system NreB/NreC involved in the control of dissimilatory nitrate/nitrite reduction in response to oxygen. NreB functions as a direct oxygen sensor histidine kinase which is autophosphorylated, in the absence of oxygen, probably at the conserved histidine residue, and transfers its phosphate group probably to a conserved aspartate residue of NreC. NreB/NreC activates the expression of the nitrate (narGHJI) and nitrite (nir) reductase operons, as well as the putative nitrate transporter gene narT.</text>
</comment>
<dbReference type="Gene3D" id="1.20.5.1930">
    <property type="match status" value="1"/>
</dbReference>
<comment type="cofactor">
    <cofactor evidence="2">
        <name>[4Fe-4S] cluster</name>
        <dbReference type="ChEBI" id="CHEBI:49883"/>
    </cofactor>
</comment>
<evidence type="ECO:0000256" key="10">
    <source>
        <dbReference type="ARBA" id="ARBA00022723"/>
    </source>
</evidence>
<dbReference type="SUPFAM" id="SSF51126">
    <property type="entry name" value="Pectin lyase-like"/>
    <property type="match status" value="1"/>
</dbReference>
<accession>A0A1F6D570</accession>
<keyword evidence="10" id="KW-0479">Metal-binding</keyword>
<evidence type="ECO:0000256" key="1">
    <source>
        <dbReference type="ARBA" id="ARBA00000085"/>
    </source>
</evidence>
<dbReference type="InterPro" id="IPR036890">
    <property type="entry name" value="HATPase_C_sf"/>
</dbReference>
<evidence type="ECO:0000313" key="21">
    <source>
        <dbReference type="Proteomes" id="UP000178606"/>
    </source>
</evidence>
<keyword evidence="7" id="KW-0963">Cytoplasm</keyword>
<dbReference type="InterPro" id="IPR011712">
    <property type="entry name" value="Sig_transdc_His_kin_sub3_dim/P"/>
</dbReference>
<dbReference type="Gene3D" id="3.30.565.10">
    <property type="entry name" value="Histidine kinase-like ATPase, C-terminal domain"/>
    <property type="match status" value="1"/>
</dbReference>
<dbReference type="GO" id="GO:0016020">
    <property type="term" value="C:membrane"/>
    <property type="evidence" value="ECO:0007669"/>
    <property type="project" value="InterPro"/>
</dbReference>
<evidence type="ECO:0000259" key="19">
    <source>
        <dbReference type="PROSITE" id="PS50109"/>
    </source>
</evidence>
<evidence type="ECO:0000256" key="15">
    <source>
        <dbReference type="ARBA" id="ARBA00023012"/>
    </source>
</evidence>
<evidence type="ECO:0000256" key="13">
    <source>
        <dbReference type="ARBA" id="ARBA00022840"/>
    </source>
</evidence>
<keyword evidence="16" id="KW-0411">Iron-sulfur</keyword>
<dbReference type="Pfam" id="PF02518">
    <property type="entry name" value="HATPase_c"/>
    <property type="match status" value="1"/>
</dbReference>
<dbReference type="CDD" id="cd16917">
    <property type="entry name" value="HATPase_UhpB-NarQ-NarX-like"/>
    <property type="match status" value="1"/>
</dbReference>
<dbReference type="InterPro" id="IPR005467">
    <property type="entry name" value="His_kinase_dom"/>
</dbReference>
<reference evidence="20 21" key="1">
    <citation type="journal article" date="2016" name="Nat. Commun.">
        <title>Thousands of microbial genomes shed light on interconnected biogeochemical processes in an aquifer system.</title>
        <authorList>
            <person name="Anantharaman K."/>
            <person name="Brown C.T."/>
            <person name="Hug L.A."/>
            <person name="Sharon I."/>
            <person name="Castelle C.J."/>
            <person name="Probst A.J."/>
            <person name="Thomas B.C."/>
            <person name="Singh A."/>
            <person name="Wilkins M.J."/>
            <person name="Karaoz U."/>
            <person name="Brodie E.L."/>
            <person name="Williams K.H."/>
            <person name="Hubbard S.S."/>
            <person name="Banfield J.F."/>
        </authorList>
    </citation>
    <scope>NUCLEOTIDE SEQUENCE [LARGE SCALE GENOMIC DNA]</scope>
    <source>
        <strain evidence="21">RIFCSPLOWO2_12_FULL_64_10</strain>
    </source>
</reference>
<evidence type="ECO:0000256" key="12">
    <source>
        <dbReference type="ARBA" id="ARBA00022777"/>
    </source>
</evidence>
<evidence type="ECO:0000256" key="8">
    <source>
        <dbReference type="ARBA" id="ARBA00022553"/>
    </source>
</evidence>
<protein>
    <recommendedName>
        <fullName evidence="5">Oxygen sensor histidine kinase NreB</fullName>
        <ecNumber evidence="4">2.7.13.3</ecNumber>
    </recommendedName>
    <alternativeName>
        <fullName evidence="18">Nitrogen regulation protein B</fullName>
    </alternativeName>
</protein>
<dbReference type="Proteomes" id="UP000178606">
    <property type="component" value="Unassembled WGS sequence"/>
</dbReference>